<dbReference type="InterPro" id="IPR036568">
    <property type="entry name" value="GGCT-like_sf"/>
</dbReference>
<dbReference type="OrthoDB" id="5978656at2759"/>
<reference evidence="4 5" key="1">
    <citation type="submission" date="2020-11" db="EMBL/GenBank/DDBJ databases">
        <title>Kefir isolates.</title>
        <authorList>
            <person name="Marcisauskas S."/>
            <person name="Kim Y."/>
            <person name="Blasche S."/>
        </authorList>
    </citation>
    <scope>NUCLEOTIDE SEQUENCE [LARGE SCALE GENOMIC DNA]</scope>
    <source>
        <strain evidence="4 5">KR</strain>
    </source>
</reference>
<dbReference type="AlphaFoldDB" id="A0A9P7B1N5"/>
<dbReference type="SUPFAM" id="SSF110857">
    <property type="entry name" value="Gamma-glutamyl cyclotransferase-like"/>
    <property type="match status" value="1"/>
</dbReference>
<dbReference type="InterPro" id="IPR009288">
    <property type="entry name" value="AIG2-like_dom"/>
</dbReference>
<dbReference type="SUPFAM" id="SSF53383">
    <property type="entry name" value="PLP-dependent transferases"/>
    <property type="match status" value="1"/>
</dbReference>
<dbReference type="InterPro" id="IPR013024">
    <property type="entry name" value="GGCT-like"/>
</dbReference>
<evidence type="ECO:0000256" key="1">
    <source>
        <dbReference type="ARBA" id="ARBA00022898"/>
    </source>
</evidence>
<keyword evidence="5" id="KW-1185">Reference proteome</keyword>
<keyword evidence="1" id="KW-0663">Pyridoxal phosphate</keyword>
<dbReference type="InterPro" id="IPR015422">
    <property type="entry name" value="PyrdxlP-dep_Trfase_small"/>
</dbReference>
<sequence>MVQSHSLFFYGTLCHAAVLRRVIGNNGEHSTCRDALLEDHVRLHVAGEDYPAVVSVDSAESARLLKRNLAPTERRVQGVVVQGLTDDDVAMLDEFEGDASQTAVLEPEGRGEIADSVSRVVRLDYSRRTTVYLWTAPLSRLEPRIWSFTDFLRDSAHRWVGSGADSNPDYVEVDRRRNMKGVITPRGVREESAKVLEGATAQLSLDRKNGGGGGEKHVNGTAFEPFGRELAKKYWRFEEGWVNLNHGSYGAAPLPVVESLHAIQARCDSAPDRFMRVEYEQELIDVRTRLADFVDCETDDLVLVPNATSGVNEALRGLTTEWNKGDRLLFFSSSIYNACSSTLQYIVDTHRHLDLELLPVVFTYPKPHSEVVRLARDAIERANSDGTGRRVRLALIDAISSAPGVVVPWEDLVDLFREKDIISLVDAAHQIGQLPVSLRTSKPDFWISNCHKWLHAHRGVAVLYVDKKFQHLVHSSPIGHYYGVKGGFVNEHSWSGTVDWSPYLSVAAALDFRRDILGGEERIYQYCFDLAVQGGDLVAAELGTKVMRNATPEEGELIATMVNVELPLPAPSTFSTSDLKLLNPFWFRELASKHQTVVPIFAHGDVFWTRLSAQVYNDLDDFAHVAKALKTVCEQITAGTWR</sequence>
<dbReference type="Gene3D" id="3.10.490.10">
    <property type="entry name" value="Gamma-glutamyl cyclotransferase-like"/>
    <property type="match status" value="1"/>
</dbReference>
<dbReference type="Pfam" id="PF00266">
    <property type="entry name" value="Aminotran_5"/>
    <property type="match status" value="1"/>
</dbReference>
<dbReference type="InterPro" id="IPR015424">
    <property type="entry name" value="PyrdxlP-dep_Trfase"/>
</dbReference>
<evidence type="ECO:0000259" key="3">
    <source>
        <dbReference type="Pfam" id="PF06094"/>
    </source>
</evidence>
<dbReference type="CDD" id="cd06661">
    <property type="entry name" value="GGCT_like"/>
    <property type="match status" value="1"/>
</dbReference>
<evidence type="ECO:0008006" key="6">
    <source>
        <dbReference type="Google" id="ProtNLM"/>
    </source>
</evidence>
<name>A0A9P7B1N5_RHOMI</name>
<dbReference type="InterPro" id="IPR000192">
    <property type="entry name" value="Aminotrans_V_dom"/>
</dbReference>
<dbReference type="InterPro" id="IPR015421">
    <property type="entry name" value="PyrdxlP-dep_Trfase_major"/>
</dbReference>
<evidence type="ECO:0000313" key="5">
    <source>
        <dbReference type="Proteomes" id="UP000777482"/>
    </source>
</evidence>
<dbReference type="Pfam" id="PF06094">
    <property type="entry name" value="GGACT"/>
    <property type="match status" value="1"/>
</dbReference>
<dbReference type="EMBL" id="PUHQ01000178">
    <property type="protein sequence ID" value="KAG0653751.1"/>
    <property type="molecule type" value="Genomic_DNA"/>
</dbReference>
<evidence type="ECO:0000259" key="2">
    <source>
        <dbReference type="Pfam" id="PF00266"/>
    </source>
</evidence>
<protein>
    <recommendedName>
        <fullName evidence="6">PLP-dependent transferase</fullName>
    </recommendedName>
</protein>
<feature type="domain" description="Aminotransferase class V" evidence="2">
    <location>
        <begin position="278"/>
        <end position="473"/>
    </location>
</feature>
<dbReference type="Proteomes" id="UP000777482">
    <property type="component" value="Unassembled WGS sequence"/>
</dbReference>
<comment type="caution">
    <text evidence="4">The sequence shown here is derived from an EMBL/GenBank/DDBJ whole genome shotgun (WGS) entry which is preliminary data.</text>
</comment>
<dbReference type="PANTHER" id="PTHR43092">
    <property type="entry name" value="L-CYSTEINE DESULFHYDRASE"/>
    <property type="match status" value="1"/>
</dbReference>
<dbReference type="Gene3D" id="3.40.640.10">
    <property type="entry name" value="Type I PLP-dependent aspartate aminotransferase-like (Major domain)"/>
    <property type="match status" value="1"/>
</dbReference>
<organism evidence="4 5">
    <name type="scientific">Rhodotorula mucilaginosa</name>
    <name type="common">Yeast</name>
    <name type="synonym">Rhodotorula rubra</name>
    <dbReference type="NCBI Taxonomy" id="5537"/>
    <lineage>
        <taxon>Eukaryota</taxon>
        <taxon>Fungi</taxon>
        <taxon>Dikarya</taxon>
        <taxon>Basidiomycota</taxon>
        <taxon>Pucciniomycotina</taxon>
        <taxon>Microbotryomycetes</taxon>
        <taxon>Sporidiobolales</taxon>
        <taxon>Sporidiobolaceae</taxon>
        <taxon>Rhodotorula</taxon>
    </lineage>
</organism>
<evidence type="ECO:0000313" key="4">
    <source>
        <dbReference type="EMBL" id="KAG0653751.1"/>
    </source>
</evidence>
<dbReference type="PANTHER" id="PTHR43092:SF2">
    <property type="entry name" value="HERCYNYLCYSTEINE SULFOXIDE LYASE"/>
    <property type="match status" value="1"/>
</dbReference>
<accession>A0A9P7B1N5</accession>
<proteinExistence type="predicted"/>
<dbReference type="Gene3D" id="3.90.1150.10">
    <property type="entry name" value="Aspartate Aminotransferase, domain 1"/>
    <property type="match status" value="1"/>
</dbReference>
<gene>
    <name evidence="4" type="ORF">C6P46_002227</name>
</gene>
<feature type="domain" description="Gamma-glutamylcyclotransferase AIG2-like" evidence="3">
    <location>
        <begin position="7"/>
        <end position="108"/>
    </location>
</feature>